<gene>
    <name evidence="1" type="ORF">BYZ73_21145</name>
</gene>
<evidence type="ECO:0000313" key="1">
    <source>
        <dbReference type="EMBL" id="RAP39320.1"/>
    </source>
</evidence>
<dbReference type="EMBL" id="MUAV01000098">
    <property type="protein sequence ID" value="RAP39320.1"/>
    <property type="molecule type" value="Genomic_DNA"/>
</dbReference>
<protein>
    <submittedName>
        <fullName evidence="1">Uncharacterized protein</fullName>
    </submittedName>
</protein>
<sequence length="346" mass="40622">MPDTQTAKRAIEVRFHDTTIGIWQDDARDPTFRSDVFGPLIRMLRDEGWTVGSDPDIVKRYNSLRHDHRRMRKGALRGTIQISGRSIDIELWAETWPKKNQNGHRYGFNKRQRLDYLDRLRVQALESRIVAWLERRGAVTVRRSEQPRLAMDRIAKDYAESWHTDKALGRPRCDYDHNRRSADGILLEHGQTVWVPDTKGRIVRGQAFYNINSMWWVVLAKDHLTNKACFDIYAQQPEDLRRKRNGRERRRRLEAQIAAAVVASDFRRAETLSRIAFSDQPIWRIWSRKHDCFYAPQYSGYTSDANLAGRYTRDEAMREVRRVPHILHAIGPDGRREDFLSEAVNA</sequence>
<evidence type="ECO:0000313" key="2">
    <source>
        <dbReference type="Proteomes" id="UP000248659"/>
    </source>
</evidence>
<name>A0ABX9DCJ8_9RHOB</name>
<dbReference type="RefSeq" id="WP_112317571.1">
    <property type="nucleotide sequence ID" value="NZ_MUAV01000098.1"/>
</dbReference>
<keyword evidence="2" id="KW-1185">Reference proteome</keyword>
<accession>A0ABX9DCJ8</accession>
<reference evidence="1 2" key="1">
    <citation type="submission" date="2017-01" db="EMBL/GenBank/DDBJ databases">
        <title>Genome sequence of Rhodovulum viride JA756.</title>
        <authorList>
            <person name="Lakshmi K.V."/>
            <person name="Tushar L.D."/>
            <person name="Sasikala C."/>
            <person name="Venkataramana C."/>
        </authorList>
    </citation>
    <scope>NUCLEOTIDE SEQUENCE [LARGE SCALE GENOMIC DNA]</scope>
    <source>
        <strain evidence="1 2">JA756</strain>
    </source>
</reference>
<comment type="caution">
    <text evidence="1">The sequence shown here is derived from an EMBL/GenBank/DDBJ whole genome shotgun (WGS) entry which is preliminary data.</text>
</comment>
<organism evidence="1 2">
    <name type="scientific">Rhodovulum viride</name>
    <dbReference type="NCBI Taxonomy" id="1231134"/>
    <lineage>
        <taxon>Bacteria</taxon>
        <taxon>Pseudomonadati</taxon>
        <taxon>Pseudomonadota</taxon>
        <taxon>Alphaproteobacteria</taxon>
        <taxon>Rhodobacterales</taxon>
        <taxon>Paracoccaceae</taxon>
        <taxon>Rhodovulum</taxon>
    </lineage>
</organism>
<dbReference type="Proteomes" id="UP000248659">
    <property type="component" value="Unassembled WGS sequence"/>
</dbReference>
<proteinExistence type="predicted"/>